<organism evidence="7 8">
    <name type="scientific">Cryobacterium melibiosiphilum</name>
    <dbReference type="NCBI Taxonomy" id="995039"/>
    <lineage>
        <taxon>Bacteria</taxon>
        <taxon>Bacillati</taxon>
        <taxon>Actinomycetota</taxon>
        <taxon>Actinomycetes</taxon>
        <taxon>Micrococcales</taxon>
        <taxon>Microbacteriaceae</taxon>
        <taxon>Cryobacterium</taxon>
    </lineage>
</organism>
<dbReference type="GO" id="GO:0009083">
    <property type="term" value="P:branched-chain amino acid catabolic process"/>
    <property type="evidence" value="ECO:0007669"/>
    <property type="project" value="TreeGrafter"/>
</dbReference>
<dbReference type="PANTHER" id="PTHR43380">
    <property type="entry name" value="2-OXOISOVALERATE DEHYDROGENASE SUBUNIT ALPHA, MITOCHONDRIAL"/>
    <property type="match status" value="1"/>
</dbReference>
<dbReference type="Proteomes" id="UP000272015">
    <property type="component" value="Unassembled WGS sequence"/>
</dbReference>
<dbReference type="InterPro" id="IPR029061">
    <property type="entry name" value="THDP-binding"/>
</dbReference>
<evidence type="ECO:0000313" key="8">
    <source>
        <dbReference type="Proteomes" id="UP000272015"/>
    </source>
</evidence>
<keyword evidence="3 4" id="KW-0786">Thiamine pyrophosphate</keyword>
<evidence type="ECO:0000256" key="2">
    <source>
        <dbReference type="ARBA" id="ARBA00023002"/>
    </source>
</evidence>
<evidence type="ECO:0000256" key="4">
    <source>
        <dbReference type="RuleBase" id="RU365014"/>
    </source>
</evidence>
<accession>A0A3A5MLX4</accession>
<comment type="function">
    <text evidence="4">The branched-chain alpha-keto dehydrogenase complex catalyzes the overall conversion of alpha-keto acids to acyl-CoA and CO(2). It contains multiple copies of three enzymatic components: branched-chain alpha-keto acid decarboxylase (E1), lipoamide acyltransferase (E2) and lipoamide dehydrogenase (E3).</text>
</comment>
<dbReference type="OrthoDB" id="9766715at2"/>
<evidence type="ECO:0000256" key="3">
    <source>
        <dbReference type="ARBA" id="ARBA00023052"/>
    </source>
</evidence>
<evidence type="ECO:0000259" key="6">
    <source>
        <dbReference type="Pfam" id="PF00676"/>
    </source>
</evidence>
<comment type="caution">
    <text evidence="7">The sequence shown here is derived from an EMBL/GenBank/DDBJ whole genome shotgun (WGS) entry which is preliminary data.</text>
</comment>
<feature type="compositionally biased region" description="Polar residues" evidence="5">
    <location>
        <begin position="19"/>
        <end position="28"/>
    </location>
</feature>
<dbReference type="EMBL" id="QZVS01000092">
    <property type="protein sequence ID" value="RJT87076.1"/>
    <property type="molecule type" value="Genomic_DNA"/>
</dbReference>
<feature type="domain" description="Dehydrogenase E1 component" evidence="6">
    <location>
        <begin position="71"/>
        <end position="353"/>
    </location>
</feature>
<gene>
    <name evidence="7" type="ORF">D6T64_16725</name>
</gene>
<dbReference type="Gene3D" id="3.40.50.970">
    <property type="match status" value="1"/>
</dbReference>
<keyword evidence="2 4" id="KW-0560">Oxidoreductase</keyword>
<dbReference type="EC" id="1.2.4.4" evidence="4"/>
<dbReference type="InterPro" id="IPR050771">
    <property type="entry name" value="Alpha-ketoacid_DH_E1_comp"/>
</dbReference>
<reference evidence="7 8" key="1">
    <citation type="submission" date="2018-09" db="EMBL/GenBank/DDBJ databases">
        <title>Novel species of Cryobacterium.</title>
        <authorList>
            <person name="Liu Q."/>
            <person name="Xin Y.-H."/>
        </authorList>
    </citation>
    <scope>NUCLEOTIDE SEQUENCE [LARGE SCALE GENOMIC DNA]</scope>
    <source>
        <strain evidence="7 8">Hh39</strain>
    </source>
</reference>
<dbReference type="GO" id="GO:0000287">
    <property type="term" value="F:magnesium ion binding"/>
    <property type="evidence" value="ECO:0007669"/>
    <property type="project" value="UniProtKB-ARBA"/>
</dbReference>
<proteinExistence type="inferred from homology"/>
<dbReference type="PANTHER" id="PTHR43380:SF1">
    <property type="entry name" value="2-OXOISOVALERATE DEHYDROGENASE SUBUNIT ALPHA, MITOCHONDRIAL"/>
    <property type="match status" value="1"/>
</dbReference>
<comment type="catalytic activity">
    <reaction evidence="4">
        <text>N(6)-[(R)-lipoyl]-L-lysyl-[protein] + 3-methyl-2-oxobutanoate + H(+) = N(6)-[(R)-S(8)-2-methylpropanoyldihydrolipoyl]-L-lysyl-[protein] + CO2</text>
        <dbReference type="Rhea" id="RHEA:13457"/>
        <dbReference type="Rhea" id="RHEA-COMP:10474"/>
        <dbReference type="Rhea" id="RHEA-COMP:10497"/>
        <dbReference type="ChEBI" id="CHEBI:11851"/>
        <dbReference type="ChEBI" id="CHEBI:15378"/>
        <dbReference type="ChEBI" id="CHEBI:16526"/>
        <dbReference type="ChEBI" id="CHEBI:83099"/>
        <dbReference type="ChEBI" id="CHEBI:83142"/>
        <dbReference type="EC" id="1.2.4.4"/>
    </reaction>
</comment>
<keyword evidence="8" id="KW-1185">Reference proteome</keyword>
<dbReference type="RefSeq" id="WP_119975815.1">
    <property type="nucleotide sequence ID" value="NZ_JBHSQA010000010.1"/>
</dbReference>
<sequence>MPATRNEAIVPEVAPPSPSVTATRTSVAPSADGPTVRLLSPSGAFAPSAAAEEYLPYLDRLTEADHRRFYRDMVVVRTFDIEAANLQRQGQLALWVPSHGQEAAQVGSAYATRPQDHVFPSYREHVVGMIRGLDVVDILRMLRGVTLGGWKPEEHGNFHLYTLVLAAQTLHSTGYAMGMTLDGSTGTGNPETDQAVIVYYGDGASSQGDANEALVFASSYQTPQVFFMQNNHWAISVPVSRQSRSPLYLRASGFGMPGVQVDGNDVLASFAVTAKAMDDARAGHGPSLIEALTYRVGAHTTADDPTKYRDPAELAYWVARDPIERFRAYLKGRGVEQEFLDSVDEEAKDFASDTRRRALEIVGPDTSVIFDNVYAEPHPLVAEQKAWLGRYEASFEGGQK</sequence>
<protein>
    <recommendedName>
        <fullName evidence="4">2-oxoisovalerate dehydrogenase subunit alpha</fullName>
        <ecNumber evidence="4">1.2.4.4</ecNumber>
    </recommendedName>
    <alternativeName>
        <fullName evidence="4">Branched-chain alpha-keto acid dehydrogenase E1 component alpha chain</fullName>
    </alternativeName>
</protein>
<dbReference type="AlphaFoldDB" id="A0A3A5MLX4"/>
<dbReference type="Pfam" id="PF00676">
    <property type="entry name" value="E1_dh"/>
    <property type="match status" value="1"/>
</dbReference>
<dbReference type="GO" id="GO:0003863">
    <property type="term" value="F:branched-chain 2-oxo acid dehydrogenase activity"/>
    <property type="evidence" value="ECO:0007669"/>
    <property type="project" value="UniProtKB-EC"/>
</dbReference>
<dbReference type="InterPro" id="IPR001017">
    <property type="entry name" value="DH_E1"/>
</dbReference>
<comment type="cofactor">
    <cofactor evidence="1 4">
        <name>thiamine diphosphate</name>
        <dbReference type="ChEBI" id="CHEBI:58937"/>
    </cofactor>
</comment>
<evidence type="ECO:0000313" key="7">
    <source>
        <dbReference type="EMBL" id="RJT87076.1"/>
    </source>
</evidence>
<name>A0A3A5MLX4_9MICO</name>
<evidence type="ECO:0000256" key="1">
    <source>
        <dbReference type="ARBA" id="ARBA00001964"/>
    </source>
</evidence>
<dbReference type="CDD" id="cd02000">
    <property type="entry name" value="TPP_E1_PDC_ADC_BCADC"/>
    <property type="match status" value="1"/>
</dbReference>
<evidence type="ECO:0000256" key="5">
    <source>
        <dbReference type="SAM" id="MobiDB-lite"/>
    </source>
</evidence>
<feature type="region of interest" description="Disordered" evidence="5">
    <location>
        <begin position="13"/>
        <end position="34"/>
    </location>
</feature>
<comment type="similarity">
    <text evidence="4">Belongs to the BCKDHA family.</text>
</comment>
<dbReference type="SUPFAM" id="SSF52518">
    <property type="entry name" value="Thiamin diphosphate-binding fold (THDP-binding)"/>
    <property type="match status" value="1"/>
</dbReference>